<evidence type="ECO:0000313" key="2">
    <source>
        <dbReference type="Proteomes" id="UP000515561"/>
    </source>
</evidence>
<proteinExistence type="predicted"/>
<dbReference type="AlphaFoldDB" id="A0A6S6R490"/>
<dbReference type="GO" id="GO:0046872">
    <property type="term" value="F:metal ion binding"/>
    <property type="evidence" value="ECO:0007669"/>
    <property type="project" value="InterPro"/>
</dbReference>
<dbReference type="SUPFAM" id="SSF55008">
    <property type="entry name" value="HMA, heavy metal-associated domain"/>
    <property type="match status" value="1"/>
</dbReference>
<evidence type="ECO:0000313" key="1">
    <source>
        <dbReference type="EMBL" id="BCJ94285.1"/>
    </source>
</evidence>
<dbReference type="KEGG" id="acel:acsn021_18540"/>
<organism evidence="1 2">
    <name type="scientific">Anaerocolumna cellulosilytica</name>
    <dbReference type="NCBI Taxonomy" id="433286"/>
    <lineage>
        <taxon>Bacteria</taxon>
        <taxon>Bacillati</taxon>
        <taxon>Bacillota</taxon>
        <taxon>Clostridia</taxon>
        <taxon>Lachnospirales</taxon>
        <taxon>Lachnospiraceae</taxon>
        <taxon>Anaerocolumna</taxon>
    </lineage>
</organism>
<dbReference type="RefSeq" id="WP_184091161.1">
    <property type="nucleotide sequence ID" value="NZ_AP023367.1"/>
</dbReference>
<dbReference type="Proteomes" id="UP000515561">
    <property type="component" value="Chromosome"/>
</dbReference>
<name>A0A6S6R490_9FIRM</name>
<gene>
    <name evidence="1" type="ORF">acsn021_18540</name>
</gene>
<accession>A0A6S6R490</accession>
<dbReference type="EMBL" id="AP023367">
    <property type="protein sequence ID" value="BCJ94285.1"/>
    <property type="molecule type" value="Genomic_DNA"/>
</dbReference>
<dbReference type="Gene3D" id="3.30.70.100">
    <property type="match status" value="1"/>
</dbReference>
<dbReference type="InterPro" id="IPR036163">
    <property type="entry name" value="HMA_dom_sf"/>
</dbReference>
<keyword evidence="2" id="KW-1185">Reference proteome</keyword>
<sequence length="71" mass="8202">MERIRMIIENLEEKETQDKVRSQLENVIGVKRVDLSAGQNYVDINMSEETSSAEIHNHLQNNGYKVTDVIK</sequence>
<protein>
    <submittedName>
        <fullName evidence="1">Uncharacterized protein</fullName>
    </submittedName>
</protein>
<reference evidence="1 2" key="1">
    <citation type="journal article" date="2016" name="Int. J. Syst. Evol. Microbiol.">
        <title>Descriptions of Anaerotaenia torta gen. nov., sp. nov. and Anaerocolumna cellulosilytica gen. nov., sp. nov. isolated from a methanogenic reactor of cattle waste.</title>
        <authorList>
            <person name="Uek A."/>
            <person name="Ohtaki Y."/>
            <person name="Kaku N."/>
            <person name="Ueki K."/>
        </authorList>
    </citation>
    <scope>NUCLEOTIDE SEQUENCE [LARGE SCALE GENOMIC DNA]</scope>
    <source>
        <strain evidence="1 2">SN021</strain>
    </source>
</reference>